<keyword evidence="3" id="KW-1185">Reference proteome</keyword>
<keyword evidence="1" id="KW-1133">Transmembrane helix</keyword>
<evidence type="ECO:0000313" key="2">
    <source>
        <dbReference type="EMBL" id="AHK22183.1"/>
    </source>
</evidence>
<keyword evidence="1" id="KW-0472">Membrane</keyword>
<accession>W8GF04</accession>
<name>W8GF04_9MOLU</name>
<dbReference type="KEGG" id="hcr:X271_00067"/>
<gene>
    <name evidence="2" type="ORF">X271_00067</name>
</gene>
<dbReference type="RefSeq" id="WP_128824161.1">
    <property type="nucleotide sequence ID" value="NZ_CP006932.1"/>
</dbReference>
<proteinExistence type="predicted"/>
<reference evidence="2 3" key="1">
    <citation type="journal article" date="2014" name="Genome Biol. Evol.">
        <title>Phylogenomics of "Candidatus Hepatoplasma crinochetorum," a Lineage of Mollicutes Associated with Noninsect Arthropods.</title>
        <authorList>
            <person name="Leclercq S."/>
            <person name="Dittmer J."/>
            <person name="Bouchon D."/>
            <person name="Cordaux R."/>
        </authorList>
    </citation>
    <scope>NUCLEOTIDE SEQUENCE [LARGE SCALE GENOMIC DNA]</scope>
    <source>
        <strain evidence="2 3">Av</strain>
    </source>
</reference>
<protein>
    <submittedName>
        <fullName evidence="2">Uncharacterized protein</fullName>
    </submittedName>
</protein>
<dbReference type="Proteomes" id="UP000019450">
    <property type="component" value="Chromosome"/>
</dbReference>
<feature type="transmembrane region" description="Helical" evidence="1">
    <location>
        <begin position="12"/>
        <end position="31"/>
    </location>
</feature>
<dbReference type="HOGENOM" id="CLU_2092347_0_0_14"/>
<dbReference type="AlphaFoldDB" id="W8GF04"/>
<organism evidence="2 3">
    <name type="scientific">Candidatus Hepatoplasma crinochetorum Av</name>
    <dbReference type="NCBI Taxonomy" id="1427984"/>
    <lineage>
        <taxon>Bacteria</taxon>
        <taxon>Bacillati</taxon>
        <taxon>Mycoplasmatota</taxon>
        <taxon>Mollicutes</taxon>
        <taxon>Candidatus Hepatoplasmataceae</taxon>
        <taxon>Candidatus Hepatoplasma</taxon>
    </lineage>
</organism>
<evidence type="ECO:0000256" key="1">
    <source>
        <dbReference type="SAM" id="Phobius"/>
    </source>
</evidence>
<evidence type="ECO:0000313" key="3">
    <source>
        <dbReference type="Proteomes" id="UP000019450"/>
    </source>
</evidence>
<dbReference type="STRING" id="1427984.X271_00067"/>
<sequence>MNKKRFIRKIIINLLILSFFILSWSYFFIFIKKEDSYNEKPIIEINNLNKSIIIEDPFIDYEYFEELWINDFNQYDLLFEPSIYFGYYNNYIYVKILNDNQIIFKYKYCLINNKLF</sequence>
<dbReference type="EMBL" id="CP006932">
    <property type="protein sequence ID" value="AHK22183.1"/>
    <property type="molecule type" value="Genomic_DNA"/>
</dbReference>
<keyword evidence="1" id="KW-0812">Transmembrane</keyword>